<dbReference type="AlphaFoldDB" id="A0A8X6XNB9"/>
<accession>A0A8X6XNB9</accession>
<dbReference type="EMBL" id="BMAV01010890">
    <property type="protein sequence ID" value="GFY56301.1"/>
    <property type="molecule type" value="Genomic_DNA"/>
</dbReference>
<gene>
    <name evidence="1" type="ORF">TNIN_481171</name>
</gene>
<proteinExistence type="predicted"/>
<dbReference type="OrthoDB" id="3863715at2759"/>
<organism evidence="1 2">
    <name type="scientific">Trichonephila inaurata madagascariensis</name>
    <dbReference type="NCBI Taxonomy" id="2747483"/>
    <lineage>
        <taxon>Eukaryota</taxon>
        <taxon>Metazoa</taxon>
        <taxon>Ecdysozoa</taxon>
        <taxon>Arthropoda</taxon>
        <taxon>Chelicerata</taxon>
        <taxon>Arachnida</taxon>
        <taxon>Araneae</taxon>
        <taxon>Araneomorphae</taxon>
        <taxon>Entelegynae</taxon>
        <taxon>Araneoidea</taxon>
        <taxon>Nephilidae</taxon>
        <taxon>Trichonephila</taxon>
        <taxon>Trichonephila inaurata</taxon>
    </lineage>
</organism>
<keyword evidence="2" id="KW-1185">Reference proteome</keyword>
<dbReference type="Proteomes" id="UP000886998">
    <property type="component" value="Unassembled WGS sequence"/>
</dbReference>
<name>A0A8X6XNB9_9ARAC</name>
<evidence type="ECO:0000313" key="2">
    <source>
        <dbReference type="Proteomes" id="UP000886998"/>
    </source>
</evidence>
<sequence length="106" mass="11867">MNSIVCEVQAFEEGSCPYIEESTDAVSIENEVRSNLSNENRRTFIKLQKEDEILISIREVANKKEKAYEIQDDIHIKGLESWTNRSSCPLMAMLLLTSSASGTPAA</sequence>
<protein>
    <submittedName>
        <fullName evidence="1">Uncharacterized protein</fullName>
    </submittedName>
</protein>
<comment type="caution">
    <text evidence="1">The sequence shown here is derived from an EMBL/GenBank/DDBJ whole genome shotgun (WGS) entry which is preliminary data.</text>
</comment>
<evidence type="ECO:0000313" key="1">
    <source>
        <dbReference type="EMBL" id="GFY56301.1"/>
    </source>
</evidence>
<reference evidence="1" key="1">
    <citation type="submission" date="2020-08" db="EMBL/GenBank/DDBJ databases">
        <title>Multicomponent nature underlies the extraordinary mechanical properties of spider dragline silk.</title>
        <authorList>
            <person name="Kono N."/>
            <person name="Nakamura H."/>
            <person name="Mori M."/>
            <person name="Yoshida Y."/>
            <person name="Ohtoshi R."/>
            <person name="Malay A.D."/>
            <person name="Moran D.A.P."/>
            <person name="Tomita M."/>
            <person name="Numata K."/>
            <person name="Arakawa K."/>
        </authorList>
    </citation>
    <scope>NUCLEOTIDE SEQUENCE</scope>
</reference>